<evidence type="ECO:0000256" key="2">
    <source>
        <dbReference type="SAM" id="Phobius"/>
    </source>
</evidence>
<feature type="transmembrane region" description="Helical" evidence="2">
    <location>
        <begin position="28"/>
        <end position="50"/>
    </location>
</feature>
<keyword evidence="2" id="KW-0812">Transmembrane</keyword>
<proteinExistence type="predicted"/>
<keyword evidence="2" id="KW-0472">Membrane</keyword>
<feature type="region of interest" description="Disordered" evidence="1">
    <location>
        <begin position="1"/>
        <end position="20"/>
    </location>
</feature>
<reference evidence="3" key="1">
    <citation type="journal article" date="2017" name="Science">
        <title>Giant viruses with an expanded complement of translation system components.</title>
        <authorList>
            <person name="Schulz F."/>
            <person name="Yutin N."/>
            <person name="Ivanova N.N."/>
            <person name="Ortega D.R."/>
            <person name="Lee T.K."/>
            <person name="Vierheilig J."/>
            <person name="Daims H."/>
            <person name="Horn M."/>
            <person name="Wagner M."/>
            <person name="Jensen G.J."/>
            <person name="Kyrpides N.C."/>
            <person name="Koonin E.V."/>
            <person name="Woyke T."/>
        </authorList>
    </citation>
    <scope>NUCLEOTIDE SEQUENCE</scope>
    <source>
        <strain evidence="3">KNV1</strain>
    </source>
</reference>
<feature type="region of interest" description="Disordered" evidence="1">
    <location>
        <begin position="66"/>
        <end position="85"/>
    </location>
</feature>
<evidence type="ECO:0000313" key="3">
    <source>
        <dbReference type="EMBL" id="ARF12524.1"/>
    </source>
</evidence>
<organism evidence="3">
    <name type="scientific">Klosneuvirus KNV1</name>
    <dbReference type="NCBI Taxonomy" id="1977640"/>
    <lineage>
        <taxon>Viruses</taxon>
        <taxon>Varidnaviria</taxon>
        <taxon>Bamfordvirae</taxon>
        <taxon>Nucleocytoviricota</taxon>
        <taxon>Megaviricetes</taxon>
        <taxon>Imitervirales</taxon>
        <taxon>Mimiviridae</taxon>
        <taxon>Klosneuvirinae</taxon>
        <taxon>Klosneuvirus</taxon>
    </lineage>
</organism>
<accession>A0A1V0SLL9</accession>
<name>A0A1V0SLL9_9VIRU</name>
<feature type="compositionally biased region" description="Basic and acidic residues" evidence="1">
    <location>
        <begin position="67"/>
        <end position="85"/>
    </location>
</feature>
<protein>
    <submittedName>
        <fullName evidence="3">Uncharacterized protein</fullName>
    </submittedName>
</protein>
<sequence>MGCGYSRGSSSPYSYSDSSLKQDGTPGILFLVFGTLLVLCILIPFISSLCEKMLYSPPKTKITDYYQPRKIDNKTSRGPYKHMED</sequence>
<dbReference type="EMBL" id="KY684113">
    <property type="protein sequence ID" value="ARF12524.1"/>
    <property type="molecule type" value="Genomic_DNA"/>
</dbReference>
<evidence type="ECO:0000256" key="1">
    <source>
        <dbReference type="SAM" id="MobiDB-lite"/>
    </source>
</evidence>
<keyword evidence="2" id="KW-1133">Transmembrane helix</keyword>
<feature type="compositionally biased region" description="Low complexity" evidence="1">
    <location>
        <begin position="1"/>
        <end position="19"/>
    </location>
</feature>
<gene>
    <name evidence="3" type="ORF">Klosneuvirus_6_86</name>
</gene>